<name>A0ABV8UCZ9_9PROT</name>
<keyword evidence="1" id="KW-1133">Transmembrane helix</keyword>
<dbReference type="EMBL" id="JBHSCR010000014">
    <property type="protein sequence ID" value="MFC4349104.1"/>
    <property type="molecule type" value="Genomic_DNA"/>
</dbReference>
<evidence type="ECO:0000313" key="3">
    <source>
        <dbReference type="Proteomes" id="UP001595776"/>
    </source>
</evidence>
<gene>
    <name evidence="2" type="ORF">ACFO5Q_14715</name>
</gene>
<feature type="transmembrane region" description="Helical" evidence="1">
    <location>
        <begin position="138"/>
        <end position="161"/>
    </location>
</feature>
<comment type="caution">
    <text evidence="2">The sequence shown here is derived from an EMBL/GenBank/DDBJ whole genome shotgun (WGS) entry which is preliminary data.</text>
</comment>
<keyword evidence="1" id="KW-0472">Membrane</keyword>
<evidence type="ECO:0000256" key="1">
    <source>
        <dbReference type="SAM" id="Phobius"/>
    </source>
</evidence>
<feature type="transmembrane region" description="Helical" evidence="1">
    <location>
        <begin position="106"/>
        <end position="126"/>
    </location>
</feature>
<protein>
    <submittedName>
        <fullName evidence="2">Uncharacterized protein</fullName>
    </submittedName>
</protein>
<sequence>MTGHSGKANAEGMVSLILRDAGRLFARVWSRAVIVCFVMVFSLLAIGGVLQLFGVPIFEVQPEPGWRFDIFLFNWLGWLLNYLAYMVLVGKMLAGNSRAGKIPNGLMVRAGVPVFMLMAMPSAFVSTWMPDGDLTREYIIMMVPQSLFDVSLSVIALFWFLRRLARRADGLASPDWREMPTRVSLTLVILLAGFLIGSELLYTALGSIEWQVMTGSDDLSAIMGLVALIGAIVALYLNVIVTPSLIAAWYRNLPSVKASSSGIKEIFA</sequence>
<reference evidence="3" key="1">
    <citation type="journal article" date="2019" name="Int. J. Syst. Evol. Microbiol.">
        <title>The Global Catalogue of Microorganisms (GCM) 10K type strain sequencing project: providing services to taxonomists for standard genome sequencing and annotation.</title>
        <authorList>
            <consortium name="The Broad Institute Genomics Platform"/>
            <consortium name="The Broad Institute Genome Sequencing Center for Infectious Disease"/>
            <person name="Wu L."/>
            <person name="Ma J."/>
        </authorList>
    </citation>
    <scope>NUCLEOTIDE SEQUENCE [LARGE SCALE GENOMIC DNA]</scope>
    <source>
        <strain evidence="3">CGMCC 1.15304</strain>
    </source>
</reference>
<feature type="transmembrane region" description="Helical" evidence="1">
    <location>
        <begin position="75"/>
        <end position="94"/>
    </location>
</feature>
<feature type="transmembrane region" description="Helical" evidence="1">
    <location>
        <begin position="32"/>
        <end position="55"/>
    </location>
</feature>
<proteinExistence type="predicted"/>
<organism evidence="2 3">
    <name type="scientific">Kordiimonas lipolytica</name>
    <dbReference type="NCBI Taxonomy" id="1662421"/>
    <lineage>
        <taxon>Bacteria</taxon>
        <taxon>Pseudomonadati</taxon>
        <taxon>Pseudomonadota</taxon>
        <taxon>Alphaproteobacteria</taxon>
        <taxon>Kordiimonadales</taxon>
        <taxon>Kordiimonadaceae</taxon>
        <taxon>Kordiimonas</taxon>
    </lineage>
</organism>
<accession>A0ABV8UCZ9</accession>
<keyword evidence="1" id="KW-0812">Transmembrane</keyword>
<dbReference type="Proteomes" id="UP001595776">
    <property type="component" value="Unassembled WGS sequence"/>
</dbReference>
<feature type="transmembrane region" description="Helical" evidence="1">
    <location>
        <begin position="222"/>
        <end position="250"/>
    </location>
</feature>
<evidence type="ECO:0000313" key="2">
    <source>
        <dbReference type="EMBL" id="MFC4349104.1"/>
    </source>
</evidence>
<feature type="transmembrane region" description="Helical" evidence="1">
    <location>
        <begin position="182"/>
        <end position="202"/>
    </location>
</feature>
<keyword evidence="3" id="KW-1185">Reference proteome</keyword>
<dbReference type="RefSeq" id="WP_068143927.1">
    <property type="nucleotide sequence ID" value="NZ_JBHSCR010000014.1"/>
</dbReference>